<name>A0ABR4PN18_9HELO</name>
<feature type="signal peptide" evidence="1">
    <location>
        <begin position="1"/>
        <end position="20"/>
    </location>
</feature>
<keyword evidence="3" id="KW-1185">Reference proteome</keyword>
<protein>
    <submittedName>
        <fullName evidence="2">Uncharacterized protein</fullName>
    </submittedName>
</protein>
<gene>
    <name evidence="2" type="ORF">PVAG01_04000</name>
</gene>
<dbReference type="EMBL" id="JBFCZG010000003">
    <property type="protein sequence ID" value="KAL3424719.1"/>
    <property type="molecule type" value="Genomic_DNA"/>
</dbReference>
<organism evidence="2 3">
    <name type="scientific">Phlyctema vagabunda</name>
    <dbReference type="NCBI Taxonomy" id="108571"/>
    <lineage>
        <taxon>Eukaryota</taxon>
        <taxon>Fungi</taxon>
        <taxon>Dikarya</taxon>
        <taxon>Ascomycota</taxon>
        <taxon>Pezizomycotina</taxon>
        <taxon>Leotiomycetes</taxon>
        <taxon>Helotiales</taxon>
        <taxon>Dermateaceae</taxon>
        <taxon>Phlyctema</taxon>
    </lineage>
</organism>
<accession>A0ABR4PN18</accession>
<proteinExistence type="predicted"/>
<feature type="chain" id="PRO_5046579493" evidence="1">
    <location>
        <begin position="21"/>
        <end position="296"/>
    </location>
</feature>
<comment type="caution">
    <text evidence="2">The sequence shown here is derived from an EMBL/GenBank/DDBJ whole genome shotgun (WGS) entry which is preliminary data.</text>
</comment>
<evidence type="ECO:0000313" key="2">
    <source>
        <dbReference type="EMBL" id="KAL3424719.1"/>
    </source>
</evidence>
<evidence type="ECO:0000256" key="1">
    <source>
        <dbReference type="SAM" id="SignalP"/>
    </source>
</evidence>
<keyword evidence="1" id="KW-0732">Signal</keyword>
<dbReference type="Proteomes" id="UP001629113">
    <property type="component" value="Unassembled WGS sequence"/>
</dbReference>
<reference evidence="2 3" key="1">
    <citation type="submission" date="2024-06" db="EMBL/GenBank/DDBJ databases">
        <title>Complete genome of Phlyctema vagabunda strain 19-DSS-EL-015.</title>
        <authorList>
            <person name="Fiorenzani C."/>
        </authorList>
    </citation>
    <scope>NUCLEOTIDE SEQUENCE [LARGE SCALE GENOMIC DNA]</scope>
    <source>
        <strain evidence="2 3">19-DSS-EL-015</strain>
    </source>
</reference>
<sequence length="296" mass="30025">MRSLALTLAAWLVVHPLLLAQATNYQRMTNVRLEDINAGVGLVLKSKRDDAGCRETYGGGSVVCGGQDSEFCYDPSIGESCCPLDNSYCDAGEFCAPLPGYCCKNGEDLLACVIRQGVPIPASLPPIPASLLPPAASMPPSIPSVPAGLPMAGTEFPLPTIVSGTEVVGTPLLQSATEPVASSSASLLDASGIVTAIDILPSSSSAVSSPSSTALLGEQSPCPTTTATITIPIGTKAPASSVIPTSVAPGSTQEVNSTIISPPVITYTGAAPSLQLSTTIAVMGMFAAGWAMAQLY</sequence>
<evidence type="ECO:0000313" key="3">
    <source>
        <dbReference type="Proteomes" id="UP001629113"/>
    </source>
</evidence>